<keyword evidence="3" id="KW-1185">Reference proteome</keyword>
<comment type="caution">
    <text evidence="2">The sequence shown here is derived from an EMBL/GenBank/DDBJ whole genome shotgun (WGS) entry which is preliminary data.</text>
</comment>
<sequence>MAEPVAALPTTSPMLATPQAEDVNPNDQENIEDTDALPLEAADEAVAVATLVAERPIADLANDEDGHQGHVNTDANAMRRSLRLAKKVAAIVPITLKAQINLCRHLGIVPEGGTLTDQALADYKAMFSTPLPPSVIEVLTLLFGLSNPQLQGRDEAVSKLLGPASLDDALNSLGKQSCST</sequence>
<name>A0A6G1DTL8_9ORYZ</name>
<dbReference type="OrthoDB" id="719996at2759"/>
<evidence type="ECO:0000313" key="2">
    <source>
        <dbReference type="EMBL" id="KAF0915870.1"/>
    </source>
</evidence>
<proteinExistence type="predicted"/>
<feature type="region of interest" description="Disordered" evidence="1">
    <location>
        <begin position="1"/>
        <end position="30"/>
    </location>
</feature>
<dbReference type="AlphaFoldDB" id="A0A6G1DTL8"/>
<accession>A0A6G1DTL8</accession>
<evidence type="ECO:0000256" key="1">
    <source>
        <dbReference type="SAM" id="MobiDB-lite"/>
    </source>
</evidence>
<gene>
    <name evidence="2" type="ORF">E2562_039297</name>
</gene>
<reference evidence="2 3" key="1">
    <citation type="submission" date="2019-11" db="EMBL/GenBank/DDBJ databases">
        <title>Whole genome sequence of Oryza granulata.</title>
        <authorList>
            <person name="Li W."/>
        </authorList>
    </citation>
    <scope>NUCLEOTIDE SEQUENCE [LARGE SCALE GENOMIC DNA]</scope>
    <source>
        <strain evidence="3">cv. Menghai</strain>
        <tissue evidence="2">Leaf</tissue>
    </source>
</reference>
<dbReference type="Proteomes" id="UP000479710">
    <property type="component" value="Unassembled WGS sequence"/>
</dbReference>
<dbReference type="EMBL" id="SPHZ02000006">
    <property type="protein sequence ID" value="KAF0915870.1"/>
    <property type="molecule type" value="Genomic_DNA"/>
</dbReference>
<organism evidence="2 3">
    <name type="scientific">Oryza meyeriana var. granulata</name>
    <dbReference type="NCBI Taxonomy" id="110450"/>
    <lineage>
        <taxon>Eukaryota</taxon>
        <taxon>Viridiplantae</taxon>
        <taxon>Streptophyta</taxon>
        <taxon>Embryophyta</taxon>
        <taxon>Tracheophyta</taxon>
        <taxon>Spermatophyta</taxon>
        <taxon>Magnoliopsida</taxon>
        <taxon>Liliopsida</taxon>
        <taxon>Poales</taxon>
        <taxon>Poaceae</taxon>
        <taxon>BOP clade</taxon>
        <taxon>Oryzoideae</taxon>
        <taxon>Oryzeae</taxon>
        <taxon>Oryzinae</taxon>
        <taxon>Oryza</taxon>
        <taxon>Oryza meyeriana</taxon>
    </lineage>
</organism>
<evidence type="ECO:0000313" key="3">
    <source>
        <dbReference type="Proteomes" id="UP000479710"/>
    </source>
</evidence>
<protein>
    <submittedName>
        <fullName evidence="2">Uncharacterized protein</fullName>
    </submittedName>
</protein>